<dbReference type="EC" id="3.5.1.116" evidence="5"/>
<gene>
    <name evidence="5" type="ORF">CHH28_01040</name>
</gene>
<keyword evidence="3 5" id="KW-0456">Lyase</keyword>
<keyword evidence="6" id="KW-1185">Reference proteome</keyword>
<name>A0A222FFT2_9GAMM</name>
<dbReference type="RefSeq" id="WP_094058572.1">
    <property type="nucleotide sequence ID" value="NZ_CP022530.1"/>
</dbReference>
<dbReference type="SUPFAM" id="SSF51182">
    <property type="entry name" value="RmlC-like cupins"/>
    <property type="match status" value="1"/>
</dbReference>
<dbReference type="KEGG" id="bsan:CHH28_01040"/>
<sequence length="165" mass="18278">MRQVLTPQALTAAAFAPFGELIEARPEPLLINEGTTERHHALAAVTVGEGEGIINLFRAQPRSLPMRITMMERHPLGSQAFLPTDDSPYLVLVCLGDKEPDPSTLALFIAQGVGVNYRAGCWHHPLLALDTVSDFWVVDRRGTGNNLEEVWFDPDTIIELPDPRR</sequence>
<evidence type="ECO:0000256" key="2">
    <source>
        <dbReference type="ARBA" id="ARBA00022631"/>
    </source>
</evidence>
<dbReference type="PIRSF" id="PIRSF017306">
    <property type="entry name" value="Ureidogly_hydro"/>
    <property type="match status" value="1"/>
</dbReference>
<dbReference type="CDD" id="cd20298">
    <property type="entry name" value="cupin_UAH"/>
    <property type="match status" value="1"/>
</dbReference>
<dbReference type="EMBL" id="CP022530">
    <property type="protein sequence ID" value="ASP37354.1"/>
    <property type="molecule type" value="Genomic_DNA"/>
</dbReference>
<protein>
    <submittedName>
        <fullName evidence="5">Ureidoglycolate lyase</fullName>
        <ecNumber evidence="5">3.5.1.116</ecNumber>
    </submittedName>
</protein>
<dbReference type="PANTHER" id="PTHR21221:SF1">
    <property type="entry name" value="UREIDOGLYCOLATE LYASE"/>
    <property type="match status" value="1"/>
</dbReference>
<dbReference type="Proteomes" id="UP000202440">
    <property type="component" value="Chromosome"/>
</dbReference>
<dbReference type="Gene3D" id="2.60.120.480">
    <property type="entry name" value="Ureidoglycolate hydrolase"/>
    <property type="match status" value="1"/>
</dbReference>
<keyword evidence="5" id="KW-0378">Hydrolase</keyword>
<keyword evidence="2" id="KW-0659">Purine metabolism</keyword>
<dbReference type="GO" id="GO:0006144">
    <property type="term" value="P:purine nucleobase metabolic process"/>
    <property type="evidence" value="ECO:0007669"/>
    <property type="project" value="UniProtKB-KW"/>
</dbReference>
<dbReference type="PANTHER" id="PTHR21221">
    <property type="entry name" value="UREIDOGLYCOLATE HYDROLASE"/>
    <property type="match status" value="1"/>
</dbReference>
<evidence type="ECO:0000256" key="3">
    <source>
        <dbReference type="ARBA" id="ARBA00023239"/>
    </source>
</evidence>
<proteinExistence type="predicted"/>
<evidence type="ECO:0000313" key="5">
    <source>
        <dbReference type="EMBL" id="ASP37354.1"/>
    </source>
</evidence>
<reference evidence="5 6" key="1">
    <citation type="submission" date="2017-07" db="EMBL/GenBank/DDBJ databases">
        <title>Annotated genome sequence of Bacterioplanes sanyensis isolated from Red Sea.</title>
        <authorList>
            <person name="Rehman Z.U."/>
        </authorList>
    </citation>
    <scope>NUCLEOTIDE SEQUENCE [LARGE SCALE GENOMIC DNA]</scope>
    <source>
        <strain evidence="5 6">NV9</strain>
    </source>
</reference>
<evidence type="ECO:0000256" key="4">
    <source>
        <dbReference type="ARBA" id="ARBA00047684"/>
    </source>
</evidence>
<comment type="subunit">
    <text evidence="1">Homodimer.</text>
</comment>
<dbReference type="GO" id="GO:0004848">
    <property type="term" value="F:ureidoglycolate hydrolase activity"/>
    <property type="evidence" value="ECO:0007669"/>
    <property type="project" value="UniProtKB-EC"/>
</dbReference>
<dbReference type="AlphaFoldDB" id="A0A222FFT2"/>
<accession>A0A222FFT2</accession>
<dbReference type="GO" id="GO:0000256">
    <property type="term" value="P:allantoin catabolic process"/>
    <property type="evidence" value="ECO:0007669"/>
    <property type="project" value="InterPro"/>
</dbReference>
<evidence type="ECO:0000256" key="1">
    <source>
        <dbReference type="ARBA" id="ARBA00011738"/>
    </source>
</evidence>
<dbReference type="GO" id="GO:0050385">
    <property type="term" value="F:ureidoglycolate lyase activity"/>
    <property type="evidence" value="ECO:0007669"/>
    <property type="project" value="UniProtKB-EC"/>
</dbReference>
<dbReference type="InterPro" id="IPR007247">
    <property type="entry name" value="Ureidogly_lyase"/>
</dbReference>
<evidence type="ECO:0000313" key="6">
    <source>
        <dbReference type="Proteomes" id="UP000202440"/>
    </source>
</evidence>
<comment type="catalytic activity">
    <reaction evidence="4">
        <text>(S)-ureidoglycolate = urea + glyoxylate</text>
        <dbReference type="Rhea" id="RHEA:11304"/>
        <dbReference type="ChEBI" id="CHEBI:16199"/>
        <dbReference type="ChEBI" id="CHEBI:36655"/>
        <dbReference type="ChEBI" id="CHEBI:57296"/>
        <dbReference type="EC" id="4.3.2.3"/>
    </reaction>
</comment>
<dbReference type="NCBIfam" id="NF009932">
    <property type="entry name" value="PRK13395.1"/>
    <property type="match status" value="1"/>
</dbReference>
<dbReference type="InterPro" id="IPR024060">
    <property type="entry name" value="Ureidoglycolate_lyase_dom_sf"/>
</dbReference>
<dbReference type="InterPro" id="IPR047233">
    <property type="entry name" value="UAH_cupin"/>
</dbReference>
<dbReference type="Pfam" id="PF04115">
    <property type="entry name" value="Ureidogly_lyase"/>
    <property type="match status" value="1"/>
</dbReference>
<dbReference type="InterPro" id="IPR011051">
    <property type="entry name" value="RmlC_Cupin_sf"/>
</dbReference>
<organism evidence="5 6">
    <name type="scientific">Bacterioplanes sanyensis</name>
    <dbReference type="NCBI Taxonomy" id="1249553"/>
    <lineage>
        <taxon>Bacteria</taxon>
        <taxon>Pseudomonadati</taxon>
        <taxon>Pseudomonadota</taxon>
        <taxon>Gammaproteobacteria</taxon>
        <taxon>Oceanospirillales</taxon>
        <taxon>Oceanospirillaceae</taxon>
        <taxon>Bacterioplanes</taxon>
    </lineage>
</organism>
<dbReference type="OrthoDB" id="9804602at2"/>